<keyword evidence="1" id="KW-0472">Membrane</keyword>
<dbReference type="Gene3D" id="3.40.1090.10">
    <property type="entry name" value="Cytosolic phospholipase A2 catalytic domain"/>
    <property type="match status" value="1"/>
</dbReference>
<dbReference type="PANTHER" id="PTHR12406">
    <property type="entry name" value="CALCIUM-INDEPENDENT PHOSPHOLIPASE A2 IPLA2 -RELATED"/>
    <property type="match status" value="1"/>
</dbReference>
<dbReference type="GO" id="GO:0005811">
    <property type="term" value="C:lipid droplet"/>
    <property type="evidence" value="ECO:0007669"/>
    <property type="project" value="TreeGrafter"/>
</dbReference>
<proteinExistence type="predicted"/>
<dbReference type="PANTHER" id="PTHR12406:SF7">
    <property type="entry name" value="PATATIN-LIKE PHOSPHOLIPASE DOMAIN-CONTAINING PROTEIN 4"/>
    <property type="match status" value="1"/>
</dbReference>
<evidence type="ECO:0008006" key="3">
    <source>
        <dbReference type="Google" id="ProtNLM"/>
    </source>
</evidence>
<sequence>MGSFLLLLLIISIIHAYFINNIKSLKPPMIYFGGASWGCAYYIGCYKAMQRKWGNMNNIKIYGDSSGALIALTIVLQMNVKDIINIYTDLANEAKNNGVFFKMTKYHNKALNRILKNKDDYLKVNNKLSIGTTTIDGKHIRTESWNSNQDLISDLHASFHIPFYCTYPAYKNKKMCVDGAFSVNLGSFPRNAILIGMEKKYDINGNLTNKECMFPLMDKNLLKIVDNGYNDFMAYKLLYTPRITFYNIPLIIWYLIRIIEYPFTNV</sequence>
<protein>
    <recommendedName>
        <fullName evidence="3">Patatin-like phospholipase</fullName>
    </recommendedName>
</protein>
<dbReference type="SUPFAM" id="SSF52151">
    <property type="entry name" value="FabD/lysophospholipase-like"/>
    <property type="match status" value="1"/>
</dbReference>
<keyword evidence="1" id="KW-1133">Transmembrane helix</keyword>
<dbReference type="GO" id="GO:0055088">
    <property type="term" value="P:lipid homeostasis"/>
    <property type="evidence" value="ECO:0007669"/>
    <property type="project" value="TreeGrafter"/>
</dbReference>
<accession>A0A5E8CJQ2</accession>
<evidence type="ECO:0000256" key="1">
    <source>
        <dbReference type="SAM" id="Phobius"/>
    </source>
</evidence>
<dbReference type="GO" id="GO:0019433">
    <property type="term" value="P:triglyceride catabolic process"/>
    <property type="evidence" value="ECO:0007669"/>
    <property type="project" value="TreeGrafter"/>
</dbReference>
<dbReference type="EMBL" id="CABVLZ010000002">
    <property type="protein sequence ID" value="VVU94864.1"/>
    <property type="molecule type" value="Genomic_DNA"/>
</dbReference>
<dbReference type="GO" id="GO:0004806">
    <property type="term" value="F:triacylglycerol lipase activity"/>
    <property type="evidence" value="ECO:0007669"/>
    <property type="project" value="TreeGrafter"/>
</dbReference>
<feature type="transmembrane region" description="Helical" evidence="1">
    <location>
        <begin position="28"/>
        <end position="49"/>
    </location>
</feature>
<dbReference type="AlphaFoldDB" id="A0A5E8CJQ2"/>
<keyword evidence="1" id="KW-0812">Transmembrane</keyword>
<organism evidence="2">
    <name type="scientific">seawater metagenome</name>
    <dbReference type="NCBI Taxonomy" id="1561972"/>
    <lineage>
        <taxon>unclassified sequences</taxon>
        <taxon>metagenomes</taxon>
        <taxon>ecological metagenomes</taxon>
    </lineage>
</organism>
<dbReference type="GO" id="GO:0016020">
    <property type="term" value="C:membrane"/>
    <property type="evidence" value="ECO:0007669"/>
    <property type="project" value="TreeGrafter"/>
</dbReference>
<dbReference type="GO" id="GO:0005737">
    <property type="term" value="C:cytoplasm"/>
    <property type="evidence" value="ECO:0007669"/>
    <property type="project" value="TreeGrafter"/>
</dbReference>
<name>A0A5E8CJQ2_9ZZZZ</name>
<gene>
    <name evidence="2" type="ORF">CPAV1605_589</name>
</gene>
<dbReference type="InterPro" id="IPR033562">
    <property type="entry name" value="PLPL"/>
</dbReference>
<dbReference type="InterPro" id="IPR016035">
    <property type="entry name" value="Acyl_Trfase/lysoPLipase"/>
</dbReference>
<reference evidence="2" key="1">
    <citation type="submission" date="2019-09" db="EMBL/GenBank/DDBJ databases">
        <authorList>
            <person name="Needham M D."/>
        </authorList>
    </citation>
    <scope>NUCLEOTIDE SEQUENCE</scope>
</reference>
<evidence type="ECO:0000313" key="2">
    <source>
        <dbReference type="EMBL" id="VVU94864.1"/>
    </source>
</evidence>